<feature type="repeat" description="WD" evidence="1">
    <location>
        <begin position="139"/>
        <end position="170"/>
    </location>
</feature>
<dbReference type="PANTHER" id="PTHR19879">
    <property type="entry name" value="TRANSCRIPTION INITIATION FACTOR TFIID"/>
    <property type="match status" value="1"/>
</dbReference>
<proteinExistence type="predicted"/>
<sequence length="188" mass="19923">MWDPDTGGRIRALPAGWVHAVAFSADGALLAAADHEAVRVWDSSRRGDEPSLRWSPGRNVRSLAFGADGRVFGAGKGVRSWPAGATTPDWAALETLEIRALAISPDRSTLAVAARDRAIHLWRLGPSGLPASEQPDQRLVGHDGPIGGLAFAPDGRTLASSGAVKQIRIWGPTLDTPVERGKLDWSVA</sequence>
<dbReference type="Proteomes" id="UP000604117">
    <property type="component" value="Unassembled WGS sequence"/>
</dbReference>
<dbReference type="EMBL" id="BONE01000013">
    <property type="protein sequence ID" value="GIF72599.1"/>
    <property type="molecule type" value="Genomic_DNA"/>
</dbReference>
<dbReference type="InterPro" id="IPR015943">
    <property type="entry name" value="WD40/YVTN_repeat-like_dom_sf"/>
</dbReference>
<reference evidence="2 3" key="1">
    <citation type="submission" date="2021-01" db="EMBL/GenBank/DDBJ databases">
        <title>Whole genome shotgun sequence of Asanoa siamensis NBRC 107932.</title>
        <authorList>
            <person name="Komaki H."/>
            <person name="Tamura T."/>
        </authorList>
    </citation>
    <scope>NUCLEOTIDE SEQUENCE [LARGE SCALE GENOMIC DNA]</scope>
    <source>
        <strain evidence="2 3">NBRC 107932</strain>
    </source>
</reference>
<feature type="repeat" description="WD" evidence="1">
    <location>
        <begin position="98"/>
        <end position="124"/>
    </location>
</feature>
<organism evidence="2 3">
    <name type="scientific">Asanoa siamensis</name>
    <dbReference type="NCBI Taxonomy" id="926357"/>
    <lineage>
        <taxon>Bacteria</taxon>
        <taxon>Bacillati</taxon>
        <taxon>Actinomycetota</taxon>
        <taxon>Actinomycetes</taxon>
        <taxon>Micromonosporales</taxon>
        <taxon>Micromonosporaceae</taxon>
        <taxon>Asanoa</taxon>
    </lineage>
</organism>
<dbReference type="RefSeq" id="WP_373312224.1">
    <property type="nucleotide sequence ID" value="NZ_BONE01000013.1"/>
</dbReference>
<dbReference type="InterPro" id="IPR001680">
    <property type="entry name" value="WD40_rpt"/>
</dbReference>
<accession>A0ABQ4CMT8</accession>
<evidence type="ECO:0000256" key="1">
    <source>
        <dbReference type="PROSITE-ProRule" id="PRU00221"/>
    </source>
</evidence>
<dbReference type="InterPro" id="IPR011047">
    <property type="entry name" value="Quinoprotein_ADH-like_sf"/>
</dbReference>
<dbReference type="PROSITE" id="PS50294">
    <property type="entry name" value="WD_REPEATS_REGION"/>
    <property type="match status" value="1"/>
</dbReference>
<evidence type="ECO:0000313" key="2">
    <source>
        <dbReference type="EMBL" id="GIF72599.1"/>
    </source>
</evidence>
<keyword evidence="3" id="KW-1185">Reference proteome</keyword>
<evidence type="ECO:0008006" key="4">
    <source>
        <dbReference type="Google" id="ProtNLM"/>
    </source>
</evidence>
<protein>
    <recommendedName>
        <fullName evidence="4">WD40 repeat domain-containing protein</fullName>
    </recommendedName>
</protein>
<dbReference type="Gene3D" id="2.130.10.10">
    <property type="entry name" value="YVTN repeat-like/Quinoprotein amine dehydrogenase"/>
    <property type="match status" value="2"/>
</dbReference>
<comment type="caution">
    <text evidence="2">The sequence shown here is derived from an EMBL/GenBank/DDBJ whole genome shotgun (WGS) entry which is preliminary data.</text>
</comment>
<dbReference type="PANTHER" id="PTHR19879:SF9">
    <property type="entry name" value="TRANSCRIPTION INITIATION FACTOR TFIID SUBUNIT 5"/>
    <property type="match status" value="1"/>
</dbReference>
<dbReference type="SMART" id="SM00320">
    <property type="entry name" value="WD40"/>
    <property type="match status" value="3"/>
</dbReference>
<evidence type="ECO:0000313" key="3">
    <source>
        <dbReference type="Proteomes" id="UP000604117"/>
    </source>
</evidence>
<keyword evidence="1" id="KW-0853">WD repeat</keyword>
<dbReference type="SUPFAM" id="SSF50998">
    <property type="entry name" value="Quinoprotein alcohol dehydrogenase-like"/>
    <property type="match status" value="1"/>
</dbReference>
<dbReference type="Pfam" id="PF00400">
    <property type="entry name" value="WD40"/>
    <property type="match status" value="3"/>
</dbReference>
<name>A0ABQ4CMT8_9ACTN</name>
<dbReference type="PROSITE" id="PS50082">
    <property type="entry name" value="WD_REPEATS_2"/>
    <property type="match status" value="2"/>
</dbReference>
<gene>
    <name evidence="2" type="ORF">Asi02nite_21170</name>
</gene>